<feature type="transmembrane region" description="Helical" evidence="10">
    <location>
        <begin position="212"/>
        <end position="231"/>
    </location>
</feature>
<evidence type="ECO:0000256" key="3">
    <source>
        <dbReference type="ARBA" id="ARBA00022449"/>
    </source>
</evidence>
<dbReference type="GO" id="GO:0015297">
    <property type="term" value="F:antiporter activity"/>
    <property type="evidence" value="ECO:0007669"/>
    <property type="project" value="UniProtKB-KW"/>
</dbReference>
<keyword evidence="4" id="KW-1003">Cell membrane</keyword>
<dbReference type="AlphaFoldDB" id="A0A2A5QZX3"/>
<dbReference type="PANTHER" id="PTHR43298:SF2">
    <property type="entry name" value="FMN_FAD EXPORTER YEEO-RELATED"/>
    <property type="match status" value="1"/>
</dbReference>
<dbReference type="EMBL" id="NXNI01000001">
    <property type="protein sequence ID" value="PCR92354.1"/>
    <property type="molecule type" value="Genomic_DNA"/>
</dbReference>
<dbReference type="GO" id="GO:0005886">
    <property type="term" value="C:plasma membrane"/>
    <property type="evidence" value="ECO:0007669"/>
    <property type="project" value="UniProtKB-SubCell"/>
</dbReference>
<keyword evidence="6 10" id="KW-1133">Transmembrane helix</keyword>
<feature type="transmembrane region" description="Helical" evidence="10">
    <location>
        <begin position="106"/>
        <end position="131"/>
    </location>
</feature>
<feature type="transmembrane region" description="Helical" evidence="10">
    <location>
        <begin position="75"/>
        <end position="94"/>
    </location>
</feature>
<dbReference type="InterPro" id="IPR050222">
    <property type="entry name" value="MATE_MdtK"/>
</dbReference>
<keyword evidence="3" id="KW-0050">Antiport</keyword>
<dbReference type="PANTHER" id="PTHR43298">
    <property type="entry name" value="MULTIDRUG RESISTANCE PROTEIN NORM-RELATED"/>
    <property type="match status" value="1"/>
</dbReference>
<dbReference type="InterPro" id="IPR002528">
    <property type="entry name" value="MATE_fam"/>
</dbReference>
<keyword evidence="8 10" id="KW-0472">Membrane</keyword>
<dbReference type="GO" id="GO:0006811">
    <property type="term" value="P:monoatomic ion transport"/>
    <property type="evidence" value="ECO:0007669"/>
    <property type="project" value="UniProtKB-KW"/>
</dbReference>
<feature type="transmembrane region" description="Helical" evidence="10">
    <location>
        <begin position="438"/>
        <end position="459"/>
    </location>
</feature>
<keyword evidence="5 10" id="KW-0812">Transmembrane</keyword>
<name>A0A2A5QZX3_9EURY</name>
<evidence type="ECO:0000256" key="10">
    <source>
        <dbReference type="SAM" id="Phobius"/>
    </source>
</evidence>
<organism evidence="11 12">
    <name type="scientific">Natrinema ejinorense</name>
    <dbReference type="NCBI Taxonomy" id="373386"/>
    <lineage>
        <taxon>Archaea</taxon>
        <taxon>Methanobacteriati</taxon>
        <taxon>Methanobacteriota</taxon>
        <taxon>Stenosarchaea group</taxon>
        <taxon>Halobacteria</taxon>
        <taxon>Halobacteriales</taxon>
        <taxon>Natrialbaceae</taxon>
        <taxon>Natrinema</taxon>
    </lineage>
</organism>
<dbReference type="OrthoDB" id="213143at2157"/>
<keyword evidence="12" id="KW-1185">Reference proteome</keyword>
<feature type="transmembrane region" description="Helical" evidence="10">
    <location>
        <begin position="151"/>
        <end position="169"/>
    </location>
</feature>
<evidence type="ECO:0000256" key="2">
    <source>
        <dbReference type="ARBA" id="ARBA00022448"/>
    </source>
</evidence>
<reference evidence="11 12" key="1">
    <citation type="submission" date="2017-09" db="EMBL/GenBank/DDBJ databases">
        <title>Genome sequences of Natrinema ejinorence JCM 13890T.</title>
        <authorList>
            <person name="Roh S.W."/>
            <person name="Kim Y.B."/>
            <person name="Kim J.Y."/>
        </authorList>
    </citation>
    <scope>NUCLEOTIDE SEQUENCE [LARGE SCALE GENOMIC DNA]</scope>
    <source>
        <strain evidence="11 12">JCM 13890</strain>
    </source>
</reference>
<feature type="transmembrane region" description="Helical" evidence="10">
    <location>
        <begin position="347"/>
        <end position="369"/>
    </location>
</feature>
<dbReference type="GO" id="GO:0042910">
    <property type="term" value="F:xenobiotic transmembrane transporter activity"/>
    <property type="evidence" value="ECO:0007669"/>
    <property type="project" value="InterPro"/>
</dbReference>
<comment type="subcellular location">
    <subcellularLocation>
        <location evidence="1">Cell membrane</location>
        <topology evidence="1">Multi-pass membrane protein</topology>
    </subcellularLocation>
</comment>
<evidence type="ECO:0000256" key="5">
    <source>
        <dbReference type="ARBA" id="ARBA00022692"/>
    </source>
</evidence>
<evidence type="ECO:0000256" key="9">
    <source>
        <dbReference type="ARBA" id="ARBA00031636"/>
    </source>
</evidence>
<keyword evidence="7" id="KW-0406">Ion transport</keyword>
<evidence type="ECO:0000256" key="4">
    <source>
        <dbReference type="ARBA" id="ARBA00022475"/>
    </source>
</evidence>
<dbReference type="Pfam" id="PF01554">
    <property type="entry name" value="MatE"/>
    <property type="match status" value="2"/>
</dbReference>
<evidence type="ECO:0000256" key="6">
    <source>
        <dbReference type="ARBA" id="ARBA00022989"/>
    </source>
</evidence>
<accession>A0A2A5QZX3</accession>
<gene>
    <name evidence="11" type="ORF">CP557_18580</name>
</gene>
<evidence type="ECO:0000256" key="7">
    <source>
        <dbReference type="ARBA" id="ARBA00023065"/>
    </source>
</evidence>
<dbReference type="CDD" id="cd13137">
    <property type="entry name" value="MATE_NorM_like"/>
    <property type="match status" value="1"/>
</dbReference>
<feature type="transmembrane region" description="Helical" evidence="10">
    <location>
        <begin position="375"/>
        <end position="403"/>
    </location>
</feature>
<dbReference type="PIRSF" id="PIRSF006603">
    <property type="entry name" value="DinF"/>
    <property type="match status" value="1"/>
</dbReference>
<feature type="transmembrane region" description="Helical" evidence="10">
    <location>
        <begin position="410"/>
        <end position="432"/>
    </location>
</feature>
<evidence type="ECO:0000256" key="1">
    <source>
        <dbReference type="ARBA" id="ARBA00004651"/>
    </source>
</evidence>
<proteinExistence type="predicted"/>
<comment type="caution">
    <text evidence="11">The sequence shown here is derived from an EMBL/GenBank/DDBJ whole genome shotgun (WGS) entry which is preliminary data.</text>
</comment>
<protein>
    <recommendedName>
        <fullName evidence="9">Multidrug-efflux transporter</fullName>
    </recommendedName>
</protein>
<dbReference type="RefSeq" id="WP_097381277.1">
    <property type="nucleotide sequence ID" value="NZ_NXNI01000001.1"/>
</dbReference>
<keyword evidence="2" id="KW-0813">Transport</keyword>
<dbReference type="NCBIfam" id="TIGR00797">
    <property type="entry name" value="matE"/>
    <property type="match status" value="1"/>
</dbReference>
<evidence type="ECO:0000313" key="12">
    <source>
        <dbReference type="Proteomes" id="UP000219689"/>
    </source>
</evidence>
<dbReference type="InterPro" id="IPR048279">
    <property type="entry name" value="MdtK-like"/>
</dbReference>
<evidence type="ECO:0000256" key="8">
    <source>
        <dbReference type="ARBA" id="ARBA00023136"/>
    </source>
</evidence>
<evidence type="ECO:0000313" key="11">
    <source>
        <dbReference type="EMBL" id="PCR92354.1"/>
    </source>
</evidence>
<dbReference type="Proteomes" id="UP000219689">
    <property type="component" value="Unassembled WGS sequence"/>
</dbReference>
<sequence>MTGQQWRATALAFVAGALERIGIIDGERFRPTMELAWPRIVTGFAIMSEQTADLAMVGAAVGTAGTAGLAFALGYWQIVTLLGLGVAGGTVTLVSQNYGGEATDRASLAVTQSVVLATALALPIMGLFLAVPDPLIGLLGAGPDALRHGSVYLVYVAPAVVFELLNLIASRTYTGVGDTFTEMVARAGGAALNVVLSGALIFGFGLGAAGAAIGTTLASGFVTLVLAWGMLGRTYGRLGMEPSPVPIARDGPWLEPTLLYQLIEISLPEIGRRLAQGAVVFPLLWIAASFGPVVVTALEVGRRVRALINSVNWGLSLASSSLVGQHLGAGDEDEAGAYGAAIIRLSAVLYTGVTVLVVVFARPIAGVFVAGSAEIVQAAVFVAVGAVSSIGYGIDGAAAGALLGAGDTRWPFVASLLGRYAFALPAAALGLVTPLGVGGLYLALFLETAVPGGINYWLFRNGRWKAVSRRYRPSTEPG</sequence>
<feature type="transmembrane region" description="Helical" evidence="10">
    <location>
        <begin position="190"/>
        <end position="206"/>
    </location>
</feature>